<evidence type="ECO:0000256" key="1">
    <source>
        <dbReference type="ARBA" id="ARBA00022679"/>
    </source>
</evidence>
<dbReference type="EMBL" id="KE145371">
    <property type="protein sequence ID" value="EPE26303.1"/>
    <property type="molecule type" value="Genomic_DNA"/>
</dbReference>
<evidence type="ECO:0008006" key="8">
    <source>
        <dbReference type="Google" id="ProtNLM"/>
    </source>
</evidence>
<keyword evidence="7" id="KW-1185">Reference proteome</keyword>
<keyword evidence="3" id="KW-0119">Carbohydrate metabolism</keyword>
<dbReference type="OrthoDB" id="20368at2759"/>
<name>S3DID1_GLAL2</name>
<keyword evidence="5" id="KW-0812">Transmembrane</keyword>
<accession>S3DID1</accession>
<gene>
    <name evidence="6" type="ORF">GLAREA_02215</name>
</gene>
<dbReference type="GO" id="GO:0006004">
    <property type="term" value="P:fucose metabolic process"/>
    <property type="evidence" value="ECO:0007669"/>
    <property type="project" value="UniProtKB-KW"/>
</dbReference>
<sequence>MSSMALPTRVAWVLRISFLSVVLFSISFYVLEPHVHLRRYYESNRVPELNAKSAFVKGVVESEIDGPFDAGTLRALCLSKEWMPGLIFKCEAPKGGVAVVRNVFLNCVRFAVEAGATSFILPEMQAHSTTEDLTNPFSHYFDTAHFTSTLESACPQITLIPHLHDLWDKPTVAKPITLKPFEMGSEVLVDNVISKPSQWASFFHQYLNTTHPKPYSAEKPVLVSLLAPFLQWPLAYDDPHLVANFGKLLRYREDVRRLAGVVLHALDMKFNTGIEADKEGIRLGHFYGAHLRTELDAQAAGWTPYEIQSENYLTHAQNSQIKTIYLVSGNEEDAIRFRESAMEMGMQVATRDELLSEEGYEMDMQEMEVLSWDQKECVDYEVLLRARAMGGSHESTFAWNVALRRHVVDGQGVWVPVVDLGVERRDVEDEGEGGEVNEDDQSPNEEGNAEGEEDTPNEATSNTLQNSFQDSLSTIYGPGDEGMSIKVGMWP</sequence>
<evidence type="ECO:0000256" key="2">
    <source>
        <dbReference type="ARBA" id="ARBA00023253"/>
    </source>
</evidence>
<dbReference type="eggNOG" id="ENOG502RSFZ">
    <property type="taxonomic scope" value="Eukaryota"/>
</dbReference>
<dbReference type="Pfam" id="PF10250">
    <property type="entry name" value="O-FucT"/>
    <property type="match status" value="1"/>
</dbReference>
<dbReference type="InterPro" id="IPR019378">
    <property type="entry name" value="GDP-Fuc_O-FucTrfase"/>
</dbReference>
<protein>
    <recommendedName>
        <fullName evidence="8">Alternative oxidase</fullName>
    </recommendedName>
</protein>
<keyword evidence="5" id="KW-1133">Transmembrane helix</keyword>
<keyword evidence="1" id="KW-0808">Transferase</keyword>
<evidence type="ECO:0000256" key="5">
    <source>
        <dbReference type="SAM" id="Phobius"/>
    </source>
</evidence>
<dbReference type="RefSeq" id="XP_008087622.1">
    <property type="nucleotide sequence ID" value="XM_008089431.1"/>
</dbReference>
<evidence type="ECO:0000256" key="4">
    <source>
        <dbReference type="SAM" id="MobiDB-lite"/>
    </source>
</evidence>
<keyword evidence="2" id="KW-0294">Fucose metabolism</keyword>
<keyword evidence="5" id="KW-0472">Membrane</keyword>
<feature type="region of interest" description="Disordered" evidence="4">
    <location>
        <begin position="424"/>
        <end position="491"/>
    </location>
</feature>
<proteinExistence type="predicted"/>
<feature type="transmembrane region" description="Helical" evidence="5">
    <location>
        <begin position="12"/>
        <end position="31"/>
    </location>
</feature>
<reference evidence="6 7" key="1">
    <citation type="journal article" date="2013" name="BMC Genomics">
        <title>Genomics-driven discovery of the pneumocandin biosynthetic gene cluster in the fungus Glarea lozoyensis.</title>
        <authorList>
            <person name="Chen L."/>
            <person name="Yue Q."/>
            <person name="Zhang X."/>
            <person name="Xiang M."/>
            <person name="Wang C."/>
            <person name="Li S."/>
            <person name="Che Y."/>
            <person name="Ortiz-Lopez F.J."/>
            <person name="Bills G.F."/>
            <person name="Liu X."/>
            <person name="An Z."/>
        </authorList>
    </citation>
    <scope>NUCLEOTIDE SEQUENCE [LARGE SCALE GENOMIC DNA]</scope>
    <source>
        <strain evidence="7">ATCC 20868 / MF5171</strain>
    </source>
</reference>
<evidence type="ECO:0000256" key="3">
    <source>
        <dbReference type="ARBA" id="ARBA00023277"/>
    </source>
</evidence>
<evidence type="ECO:0000313" key="6">
    <source>
        <dbReference type="EMBL" id="EPE26303.1"/>
    </source>
</evidence>
<dbReference type="AlphaFoldDB" id="S3DID1"/>
<feature type="compositionally biased region" description="Acidic residues" evidence="4">
    <location>
        <begin position="428"/>
        <end position="456"/>
    </location>
</feature>
<dbReference type="HOGENOM" id="CLU_026659_0_1_1"/>
<dbReference type="GO" id="GO:0016740">
    <property type="term" value="F:transferase activity"/>
    <property type="evidence" value="ECO:0007669"/>
    <property type="project" value="UniProtKB-KW"/>
</dbReference>
<organism evidence="6 7">
    <name type="scientific">Glarea lozoyensis (strain ATCC 20868 / MF5171)</name>
    <dbReference type="NCBI Taxonomy" id="1116229"/>
    <lineage>
        <taxon>Eukaryota</taxon>
        <taxon>Fungi</taxon>
        <taxon>Dikarya</taxon>
        <taxon>Ascomycota</taxon>
        <taxon>Pezizomycotina</taxon>
        <taxon>Leotiomycetes</taxon>
        <taxon>Helotiales</taxon>
        <taxon>Helotiaceae</taxon>
        <taxon>Glarea</taxon>
    </lineage>
</organism>
<dbReference type="KEGG" id="glz:GLAREA_02215"/>
<dbReference type="Proteomes" id="UP000016922">
    <property type="component" value="Unassembled WGS sequence"/>
</dbReference>
<feature type="compositionally biased region" description="Polar residues" evidence="4">
    <location>
        <begin position="457"/>
        <end position="474"/>
    </location>
</feature>
<evidence type="ECO:0000313" key="7">
    <source>
        <dbReference type="Proteomes" id="UP000016922"/>
    </source>
</evidence>
<dbReference type="CDD" id="cd11296">
    <property type="entry name" value="O-FucT_like"/>
    <property type="match status" value="1"/>
</dbReference>
<dbReference type="GeneID" id="19461273"/>
<dbReference type="Gene3D" id="3.40.50.11350">
    <property type="match status" value="1"/>
</dbReference>